<dbReference type="KEGG" id="dfc:DFI_14560"/>
<dbReference type="Proteomes" id="UP000259030">
    <property type="component" value="Plasmid pDFI1"/>
</dbReference>
<dbReference type="AlphaFoldDB" id="A0A221T0G3"/>
<feature type="region of interest" description="Disordered" evidence="1">
    <location>
        <begin position="148"/>
        <end position="174"/>
    </location>
</feature>
<evidence type="ECO:0000313" key="3">
    <source>
        <dbReference type="Proteomes" id="UP000259030"/>
    </source>
</evidence>
<dbReference type="RefSeq" id="WP_027464015.1">
    <property type="nucleotide sequence ID" value="NZ_CP021082.1"/>
</dbReference>
<sequence>MTIQIYWLTPHDQRDYRPDHLTEAERLAEVELLTAVDLAERRWLSALGTDDIPSDPTPIQAAALWAESEAGEQALAQVPGGLLFAALGWRPLRFTPDARQCHVEGLPMPLEVVGMGGGSGPLDYGVVVVSWHNEAQATLDVRFIPVPPEFSDDGEDDDEWSTWSEDRFSADAPA</sequence>
<feature type="compositionally biased region" description="Basic and acidic residues" evidence="1">
    <location>
        <begin position="164"/>
        <end position="174"/>
    </location>
</feature>
<organism evidence="2 3">
    <name type="scientific">Deinococcus ficus</name>
    <dbReference type="NCBI Taxonomy" id="317577"/>
    <lineage>
        <taxon>Bacteria</taxon>
        <taxon>Thermotogati</taxon>
        <taxon>Deinococcota</taxon>
        <taxon>Deinococci</taxon>
        <taxon>Deinococcales</taxon>
        <taxon>Deinococcaceae</taxon>
        <taxon>Deinococcus</taxon>
    </lineage>
</organism>
<feature type="compositionally biased region" description="Acidic residues" evidence="1">
    <location>
        <begin position="150"/>
        <end position="160"/>
    </location>
</feature>
<accession>A0A221T0G3</accession>
<geneLocation type="plasmid" evidence="3">
    <name>pdfi1</name>
</geneLocation>
<gene>
    <name evidence="2" type="ORF">DFI_14560</name>
</gene>
<dbReference type="STRING" id="317577.GCA_000419625_03238"/>
<evidence type="ECO:0000313" key="2">
    <source>
        <dbReference type="EMBL" id="ASN82407.1"/>
    </source>
</evidence>
<keyword evidence="3" id="KW-1185">Reference proteome</keyword>
<evidence type="ECO:0000256" key="1">
    <source>
        <dbReference type="SAM" id="MobiDB-lite"/>
    </source>
</evidence>
<reference evidence="2 3" key="1">
    <citation type="submission" date="2017-05" db="EMBL/GenBank/DDBJ databases">
        <title>The complete genome sequence of Deinococcus ficus isolated from the rhizosphere of the Ficus religiosa L. in Taiwan.</title>
        <authorList>
            <person name="Wu K.-M."/>
            <person name="Liao T.-L."/>
            <person name="Liu Y.-M."/>
            <person name="Young C.-C."/>
            <person name="Tsai S.-F."/>
        </authorList>
    </citation>
    <scope>NUCLEOTIDE SEQUENCE [LARGE SCALE GENOMIC DNA]</scope>
    <source>
        <strain evidence="2 3">CC-FR2-10</strain>
        <plasmid evidence="3">pdfi1</plasmid>
    </source>
</reference>
<dbReference type="EMBL" id="CP021082">
    <property type="protein sequence ID" value="ASN82407.1"/>
    <property type="molecule type" value="Genomic_DNA"/>
</dbReference>
<name>A0A221T0G3_9DEIO</name>
<proteinExistence type="predicted"/>
<protein>
    <submittedName>
        <fullName evidence="2">Uncharacterized protein</fullName>
    </submittedName>
</protein>
<keyword evidence="2" id="KW-0614">Plasmid</keyword>